<dbReference type="InterPro" id="IPR009010">
    <property type="entry name" value="Asp_de-COase-like_dom_sf"/>
</dbReference>
<feature type="domain" description="AAA+ ATPase" evidence="6">
    <location>
        <begin position="256"/>
        <end position="391"/>
    </location>
</feature>
<dbReference type="PROSITE" id="PS00674">
    <property type="entry name" value="AAA"/>
    <property type="match status" value="2"/>
</dbReference>
<dbReference type="SUPFAM" id="SSF52540">
    <property type="entry name" value="P-loop containing nucleoside triphosphate hydrolases"/>
    <property type="match status" value="2"/>
</dbReference>
<dbReference type="Gene3D" id="3.10.330.10">
    <property type="match status" value="1"/>
</dbReference>
<feature type="region of interest" description="Disordered" evidence="5">
    <location>
        <begin position="166"/>
        <end position="223"/>
    </location>
</feature>
<dbReference type="GO" id="GO:0005524">
    <property type="term" value="F:ATP binding"/>
    <property type="evidence" value="ECO:0007669"/>
    <property type="project" value="UniProtKB-KW"/>
</dbReference>
<dbReference type="Pfam" id="PF17862">
    <property type="entry name" value="AAA_lid_3"/>
    <property type="match status" value="2"/>
</dbReference>
<dbReference type="FunFam" id="1.10.8.60:FF:000178">
    <property type="entry name" value="CDC48/VCP homolog, AAA superfamily"/>
    <property type="match status" value="2"/>
</dbReference>
<keyword evidence="4" id="KW-0067">ATP-binding</keyword>
<evidence type="ECO:0000313" key="10">
    <source>
        <dbReference type="Proteomes" id="UP001567572"/>
    </source>
</evidence>
<dbReference type="RefSeq" id="WP_371159969.1">
    <property type="nucleotide sequence ID" value="NZ_JBEDNX010000001.1"/>
</dbReference>
<dbReference type="FunFam" id="2.40.40.20:FF:000007">
    <property type="entry name" value="AAA family ATPase"/>
    <property type="match status" value="1"/>
</dbReference>
<evidence type="ECO:0000256" key="5">
    <source>
        <dbReference type="SAM" id="MobiDB-lite"/>
    </source>
</evidence>
<keyword evidence="3" id="KW-0547">Nucleotide-binding</keyword>
<dbReference type="Proteomes" id="UP001567572">
    <property type="component" value="Unassembled WGS sequence"/>
</dbReference>
<sequence>MNDTAGLRLTVRAAEKRDAGRGIARLPESARKRLALLSGDTVEVRGERTAVAKVWPGGPDAADGSVLIDADTRANAGVKVGDTVTIAPVDVADADRVTIAAPGRLAEVDVSREVVERALSRELRDRPVTEGEAVHVERLGGLRFVVARTAPAGTVRITASTDVSVEYEGDSGSGSDGADARPGTGGDRPDAPTDSRSAPPGSDARPEGGDASPAEHTAGATYEDIGGLDEELELVRETIELPLSEPEVFTRLGIDPPKGVLLHGPPGTGKTLIARAVANEVDATFITVDGPEIMSKYKGESEEKLREKFREARDAAPAIVFFDEIDSIAGKRDDGGDVENRVVGQLLSLMDGLDARGDVIVIGATNRVDTIDPALRRGGRFDREIEIGVPGEAGRRQILDVHTRRMPLADDVDLDRIAGRTHGFVGADIEGLAQEAAMTALRRAREADGRALNDVTVGKADFEAAHANVEPSAMREYVAEQPTTEFADVGGLDDAKDELERAVTWPLSYGPLFDAAGADPPTGVLLYGPPGTGKTLLARAIAGESGVNFIQVAGPELLDRYVGESEKAVRELFDRARQAAPAIVFFDEIDAVATDRDAAGGDGSGVSERVVSQLLTELDRASDNPNLVVLAATNRRDALDPALLRPGRLETHVEVPEPDREARRKILEVHTRGKPLTDGVDLERVADETEGYSGAEIASLSRAAAMRAIERVADEHGEAANDHADEVGITGEDFDAALESVRPETA</sequence>
<dbReference type="InterPro" id="IPR004201">
    <property type="entry name" value="Cdc48_dom2"/>
</dbReference>
<evidence type="ECO:0000313" key="9">
    <source>
        <dbReference type="EMBL" id="MEZ3162884.1"/>
    </source>
</evidence>
<feature type="domain" description="CDC48 N-terminal subdomain" evidence="8">
    <location>
        <begin position="8"/>
        <end position="91"/>
    </location>
</feature>
<dbReference type="AlphaFoldDB" id="A0ABD5LXY6"/>
<evidence type="ECO:0000256" key="3">
    <source>
        <dbReference type="ARBA" id="ARBA00022741"/>
    </source>
</evidence>
<comment type="similarity">
    <text evidence="1">Belongs to the AAA ATPase family. CDC48 subfamily.</text>
</comment>
<dbReference type="PANTHER" id="PTHR23077:SF171">
    <property type="entry name" value="NUCLEAR VALOSIN-CONTAINING PROTEIN-LIKE"/>
    <property type="match status" value="1"/>
</dbReference>
<evidence type="ECO:0000259" key="7">
    <source>
        <dbReference type="SMART" id="SM01072"/>
    </source>
</evidence>
<dbReference type="FunFam" id="3.40.50.300:FF:000018">
    <property type="entry name" value="Cell division control 48"/>
    <property type="match status" value="1"/>
</dbReference>
<evidence type="ECO:0000256" key="1">
    <source>
        <dbReference type="ARBA" id="ARBA00009833"/>
    </source>
</evidence>
<dbReference type="InterPro" id="IPR003593">
    <property type="entry name" value="AAA+_ATPase"/>
</dbReference>
<dbReference type="InterPro" id="IPR003960">
    <property type="entry name" value="ATPase_AAA_CS"/>
</dbReference>
<organism evidence="9 10">
    <name type="scientific">Halorubrum miltondacostae</name>
    <dbReference type="NCBI Taxonomy" id="3076378"/>
    <lineage>
        <taxon>Archaea</taxon>
        <taxon>Methanobacteriati</taxon>
        <taxon>Methanobacteriota</taxon>
        <taxon>Stenosarchaea group</taxon>
        <taxon>Halobacteria</taxon>
        <taxon>Halobacteriales</taxon>
        <taxon>Haloferacaceae</taxon>
        <taxon>Halorubrum</taxon>
    </lineage>
</organism>
<dbReference type="InterPro" id="IPR029067">
    <property type="entry name" value="CDC48_domain_2-like_sf"/>
</dbReference>
<feature type="domain" description="AAA+ ATPase" evidence="6">
    <location>
        <begin position="520"/>
        <end position="659"/>
    </location>
</feature>
<dbReference type="InterPro" id="IPR050168">
    <property type="entry name" value="AAA_ATPase_domain"/>
</dbReference>
<dbReference type="InterPro" id="IPR027417">
    <property type="entry name" value="P-loop_NTPase"/>
</dbReference>
<name>A0ABD5LXY6_9EURY</name>
<dbReference type="Gene3D" id="3.40.50.300">
    <property type="entry name" value="P-loop containing nucleotide triphosphate hydrolases"/>
    <property type="match status" value="2"/>
</dbReference>
<evidence type="ECO:0000259" key="8">
    <source>
        <dbReference type="SMART" id="SM01073"/>
    </source>
</evidence>
<dbReference type="InterPro" id="IPR003338">
    <property type="entry name" value="CDC4_N-term_subdom"/>
</dbReference>
<keyword evidence="10" id="KW-1185">Reference proteome</keyword>
<accession>A0ABD5LXY6</accession>
<dbReference type="InterPro" id="IPR003959">
    <property type="entry name" value="ATPase_AAA_core"/>
</dbReference>
<gene>
    <name evidence="9" type="ORF">ABNG04_03160</name>
</gene>
<dbReference type="FunFam" id="3.40.50.300:FF:000012">
    <property type="entry name" value="Transitional endoplasmic reticulum ATPase"/>
    <property type="match status" value="1"/>
</dbReference>
<dbReference type="SMART" id="SM01073">
    <property type="entry name" value="CDC48_N"/>
    <property type="match status" value="1"/>
</dbReference>
<dbReference type="Pfam" id="PF02933">
    <property type="entry name" value="CDC48_2"/>
    <property type="match status" value="1"/>
</dbReference>
<evidence type="ECO:0000256" key="2">
    <source>
        <dbReference type="ARBA" id="ARBA00022737"/>
    </source>
</evidence>
<dbReference type="Gene3D" id="2.40.40.20">
    <property type="match status" value="1"/>
</dbReference>
<dbReference type="GO" id="GO:0005737">
    <property type="term" value="C:cytoplasm"/>
    <property type="evidence" value="ECO:0007669"/>
    <property type="project" value="UniProtKB-ARBA"/>
</dbReference>
<protein>
    <submittedName>
        <fullName evidence="9">AAA family ATPase</fullName>
    </submittedName>
</protein>
<reference evidence="9 10" key="1">
    <citation type="submission" date="2024-06" db="EMBL/GenBank/DDBJ databases">
        <title>Halorubrum miltondacostae sp. nov., a potential PHA producer isolated from an inland solar saltern in Rio Maior, Portugal.</title>
        <authorList>
            <person name="Albuquerque L."/>
            <person name="Viver T."/>
            <person name="Barroso C."/>
            <person name="Claudino R."/>
            <person name="Galvan M."/>
            <person name="Simoes G."/>
            <person name="Lobo Da Cunha A."/>
            <person name="Egas C."/>
        </authorList>
    </citation>
    <scope>NUCLEOTIDE SEQUENCE [LARGE SCALE GENOMIC DNA]</scope>
    <source>
        <strain evidence="9 10">RMP-11</strain>
    </source>
</reference>
<dbReference type="SUPFAM" id="SSF54585">
    <property type="entry name" value="Cdc48 domain 2-like"/>
    <property type="match status" value="1"/>
</dbReference>
<dbReference type="SMART" id="SM00382">
    <property type="entry name" value="AAA"/>
    <property type="match status" value="2"/>
</dbReference>
<dbReference type="Pfam" id="PF02359">
    <property type="entry name" value="CDC48_N"/>
    <property type="match status" value="1"/>
</dbReference>
<dbReference type="SUPFAM" id="SSF50692">
    <property type="entry name" value="ADC-like"/>
    <property type="match status" value="1"/>
</dbReference>
<dbReference type="Gene3D" id="1.10.8.60">
    <property type="match status" value="2"/>
</dbReference>
<dbReference type="Pfam" id="PF00004">
    <property type="entry name" value="AAA"/>
    <property type="match status" value="2"/>
</dbReference>
<dbReference type="EMBL" id="JBEDNY010000001">
    <property type="protein sequence ID" value="MEZ3162884.1"/>
    <property type="molecule type" value="Genomic_DNA"/>
</dbReference>
<evidence type="ECO:0000256" key="4">
    <source>
        <dbReference type="ARBA" id="ARBA00022840"/>
    </source>
</evidence>
<keyword evidence="2" id="KW-0677">Repeat</keyword>
<evidence type="ECO:0000259" key="6">
    <source>
        <dbReference type="SMART" id="SM00382"/>
    </source>
</evidence>
<feature type="domain" description="CDC48" evidence="7">
    <location>
        <begin position="109"/>
        <end position="172"/>
    </location>
</feature>
<dbReference type="InterPro" id="IPR041569">
    <property type="entry name" value="AAA_lid_3"/>
</dbReference>
<dbReference type="PANTHER" id="PTHR23077">
    <property type="entry name" value="AAA-FAMILY ATPASE"/>
    <property type="match status" value="1"/>
</dbReference>
<comment type="caution">
    <text evidence="9">The sequence shown here is derived from an EMBL/GenBank/DDBJ whole genome shotgun (WGS) entry which is preliminary data.</text>
</comment>
<proteinExistence type="inferred from homology"/>
<dbReference type="SMART" id="SM01072">
    <property type="entry name" value="CDC48_2"/>
    <property type="match status" value="1"/>
</dbReference>